<name>A0A7J3M007_ARCFL</name>
<proteinExistence type="predicted"/>
<protein>
    <submittedName>
        <fullName evidence="1">DUF2551 domain-containing protein</fullName>
    </submittedName>
</protein>
<evidence type="ECO:0000313" key="1">
    <source>
        <dbReference type="EMBL" id="HGT82211.1"/>
    </source>
</evidence>
<dbReference type="InterPro" id="IPR020501">
    <property type="entry name" value="Uncharacterised_AF1218"/>
</dbReference>
<reference evidence="1" key="1">
    <citation type="journal article" date="2020" name="mSystems">
        <title>Genome- and Community-Level Interaction Insights into Carbon Utilization and Element Cycling Functions of Hydrothermarchaeota in Hydrothermal Sediment.</title>
        <authorList>
            <person name="Zhou Z."/>
            <person name="Liu Y."/>
            <person name="Xu W."/>
            <person name="Pan J."/>
            <person name="Luo Z.H."/>
            <person name="Li M."/>
        </authorList>
    </citation>
    <scope>NUCLEOTIDE SEQUENCE [LARGE SCALE GENOMIC DNA]</scope>
    <source>
        <strain evidence="1">SpSt-587</strain>
    </source>
</reference>
<dbReference type="EMBL" id="DSYZ01000014">
    <property type="protein sequence ID" value="HGT82211.1"/>
    <property type="molecule type" value="Genomic_DNA"/>
</dbReference>
<accession>A0A7J3M007</accession>
<comment type="caution">
    <text evidence="1">The sequence shown here is derived from an EMBL/GenBank/DDBJ whole genome shotgun (WGS) entry which is preliminary data.</text>
</comment>
<gene>
    <name evidence="1" type="ORF">ENT52_00535</name>
</gene>
<dbReference type="AlphaFoldDB" id="A0A7J3M007"/>
<sequence>MSMEVEKRIKNYLQKDKSGLRKELLLILLDGKKHTSEEVCEILRSKGFAVTRKRVSAMLGVVSSKIGIVKTELGERKKYYIKPEYVELVEKAIKASLQNL</sequence>
<dbReference type="Pfam" id="PF10826">
    <property type="entry name" value="DUF2551"/>
    <property type="match status" value="1"/>
</dbReference>
<organism evidence="1">
    <name type="scientific">Archaeoglobus fulgidus</name>
    <dbReference type="NCBI Taxonomy" id="2234"/>
    <lineage>
        <taxon>Archaea</taxon>
        <taxon>Methanobacteriati</taxon>
        <taxon>Methanobacteriota</taxon>
        <taxon>Archaeoglobi</taxon>
        <taxon>Archaeoglobales</taxon>
        <taxon>Archaeoglobaceae</taxon>
        <taxon>Archaeoglobus</taxon>
    </lineage>
</organism>